<evidence type="ECO:0000313" key="2">
    <source>
        <dbReference type="EMBL" id="OXB58151.1"/>
    </source>
</evidence>
<dbReference type="OrthoDB" id="8825477at2759"/>
<evidence type="ECO:0000313" key="3">
    <source>
        <dbReference type="Proteomes" id="UP000198323"/>
    </source>
</evidence>
<comment type="caution">
    <text evidence="2">The sequence shown here is derived from an EMBL/GenBank/DDBJ whole genome shotgun (WGS) entry which is preliminary data.</text>
</comment>
<dbReference type="EMBL" id="MCFN01000491">
    <property type="protein sequence ID" value="OXB58151.1"/>
    <property type="molecule type" value="Genomic_DNA"/>
</dbReference>
<gene>
    <name evidence="2" type="ORF">ASZ78_006923</name>
</gene>
<dbReference type="Gene3D" id="1.20.1270.280">
    <property type="match status" value="1"/>
</dbReference>
<sequence length="74" mass="8394">MNSALSSPCAPQAYPSLKPLASWVNDLVQRVEFFQKWISHGIPHVLDQWITGIYLCPIYKTLTPAAAHCTLYYK</sequence>
<protein>
    <recommendedName>
        <fullName evidence="1">Dynein heavy chain C-terminal domain-containing protein</fullName>
    </recommendedName>
</protein>
<name>A0A226MS93_CALSU</name>
<reference evidence="2 3" key="1">
    <citation type="submission" date="2016-07" db="EMBL/GenBank/DDBJ databases">
        <title>Disparate Historic Effective Population Sizes Predicted by Modern Levels of Genome Diversity for the Scaled Quail (Callipepla squamata) and the Northern Bobwhite (Colinus virginianus): Inferences from First and Second Generation Draft Genome Assemblies for Sympatric New World Quail.</title>
        <authorList>
            <person name="Oldeschulte D.L."/>
            <person name="Halley Y.A."/>
            <person name="Bhattarai E.K."/>
            <person name="Brashear W.A."/>
            <person name="Hill J."/>
            <person name="Metz R.P."/>
            <person name="Johnson C.D."/>
            <person name="Rollins D."/>
            <person name="Peterson M.J."/>
            <person name="Bickhart D.M."/>
            <person name="Decker J.E."/>
            <person name="Seabury C.M."/>
        </authorList>
    </citation>
    <scope>NUCLEOTIDE SEQUENCE [LARGE SCALE GENOMIC DNA]</scope>
    <source>
        <strain evidence="2 3">Texas</strain>
        <tissue evidence="2">Leg muscle</tissue>
    </source>
</reference>
<proteinExistence type="predicted"/>
<dbReference type="AlphaFoldDB" id="A0A226MS93"/>
<organism evidence="2 3">
    <name type="scientific">Callipepla squamata</name>
    <name type="common">Scaled quail</name>
    <dbReference type="NCBI Taxonomy" id="9009"/>
    <lineage>
        <taxon>Eukaryota</taxon>
        <taxon>Metazoa</taxon>
        <taxon>Chordata</taxon>
        <taxon>Craniata</taxon>
        <taxon>Vertebrata</taxon>
        <taxon>Euteleostomi</taxon>
        <taxon>Archelosauria</taxon>
        <taxon>Archosauria</taxon>
        <taxon>Dinosauria</taxon>
        <taxon>Saurischia</taxon>
        <taxon>Theropoda</taxon>
        <taxon>Coelurosauria</taxon>
        <taxon>Aves</taxon>
        <taxon>Neognathae</taxon>
        <taxon>Galloanserae</taxon>
        <taxon>Galliformes</taxon>
        <taxon>Odontophoridae</taxon>
        <taxon>Callipepla</taxon>
    </lineage>
</organism>
<dbReference type="STRING" id="9009.A0A226MS93"/>
<keyword evidence="3" id="KW-1185">Reference proteome</keyword>
<feature type="domain" description="Dynein heavy chain C-terminal" evidence="1">
    <location>
        <begin position="12"/>
        <end position="54"/>
    </location>
</feature>
<dbReference type="Pfam" id="PF18199">
    <property type="entry name" value="Dynein_C"/>
    <property type="match status" value="1"/>
</dbReference>
<dbReference type="InterPro" id="IPR041228">
    <property type="entry name" value="Dynein_C"/>
</dbReference>
<dbReference type="Proteomes" id="UP000198323">
    <property type="component" value="Unassembled WGS sequence"/>
</dbReference>
<evidence type="ECO:0000259" key="1">
    <source>
        <dbReference type="Pfam" id="PF18199"/>
    </source>
</evidence>
<accession>A0A226MS93</accession>